<dbReference type="AlphaFoldDB" id="A0AAN8V0G5"/>
<protein>
    <submittedName>
        <fullName evidence="1">Uncharacterized protein</fullName>
    </submittedName>
</protein>
<gene>
    <name evidence="1" type="ORF">RJ641_016236</name>
</gene>
<evidence type="ECO:0000313" key="2">
    <source>
        <dbReference type="Proteomes" id="UP001370490"/>
    </source>
</evidence>
<sequence>MNQCVPSWDLDDNPNPPRISIRSLSNSATLNAPIDCGLDYEVAELTWENGQLSMHGLGQPRVPIKPLVPSNPSPLTASSKYRWENLKPPRASGTLESIVNQATLVHRAKQSLAEIDDLPQPLPPPPP</sequence>
<dbReference type="Proteomes" id="UP001370490">
    <property type="component" value="Unassembled WGS sequence"/>
</dbReference>
<comment type="caution">
    <text evidence="1">The sequence shown here is derived from an EMBL/GenBank/DDBJ whole genome shotgun (WGS) entry which is preliminary data.</text>
</comment>
<dbReference type="EMBL" id="JBAMMX010000021">
    <property type="protein sequence ID" value="KAK6920332.1"/>
    <property type="molecule type" value="Genomic_DNA"/>
</dbReference>
<evidence type="ECO:0000313" key="1">
    <source>
        <dbReference type="EMBL" id="KAK6920332.1"/>
    </source>
</evidence>
<name>A0AAN8V0G5_9MAGN</name>
<accession>A0AAN8V0G5</accession>
<keyword evidence="2" id="KW-1185">Reference proteome</keyword>
<proteinExistence type="predicted"/>
<organism evidence="1 2">
    <name type="scientific">Dillenia turbinata</name>
    <dbReference type="NCBI Taxonomy" id="194707"/>
    <lineage>
        <taxon>Eukaryota</taxon>
        <taxon>Viridiplantae</taxon>
        <taxon>Streptophyta</taxon>
        <taxon>Embryophyta</taxon>
        <taxon>Tracheophyta</taxon>
        <taxon>Spermatophyta</taxon>
        <taxon>Magnoliopsida</taxon>
        <taxon>eudicotyledons</taxon>
        <taxon>Gunneridae</taxon>
        <taxon>Pentapetalae</taxon>
        <taxon>Dilleniales</taxon>
        <taxon>Dilleniaceae</taxon>
        <taxon>Dillenia</taxon>
    </lineage>
</organism>
<reference evidence="1 2" key="1">
    <citation type="submission" date="2023-12" db="EMBL/GenBank/DDBJ databases">
        <title>A high-quality genome assembly for Dillenia turbinata (Dilleniales).</title>
        <authorList>
            <person name="Chanderbali A."/>
        </authorList>
    </citation>
    <scope>NUCLEOTIDE SEQUENCE [LARGE SCALE GENOMIC DNA]</scope>
    <source>
        <strain evidence="1">LSX21</strain>
        <tissue evidence="1">Leaf</tissue>
    </source>
</reference>